<accession>A0A5C7GZR8</accession>
<organism evidence="3 4">
    <name type="scientific">Acer yangbiense</name>
    <dbReference type="NCBI Taxonomy" id="1000413"/>
    <lineage>
        <taxon>Eukaryota</taxon>
        <taxon>Viridiplantae</taxon>
        <taxon>Streptophyta</taxon>
        <taxon>Embryophyta</taxon>
        <taxon>Tracheophyta</taxon>
        <taxon>Spermatophyta</taxon>
        <taxon>Magnoliopsida</taxon>
        <taxon>eudicotyledons</taxon>
        <taxon>Gunneridae</taxon>
        <taxon>Pentapetalae</taxon>
        <taxon>rosids</taxon>
        <taxon>malvids</taxon>
        <taxon>Sapindales</taxon>
        <taxon>Sapindaceae</taxon>
        <taxon>Hippocastanoideae</taxon>
        <taxon>Acereae</taxon>
        <taxon>Acer</taxon>
    </lineage>
</organism>
<dbReference type="InterPro" id="IPR026082">
    <property type="entry name" value="ABCA"/>
</dbReference>
<proteinExistence type="inferred from homology"/>
<dbReference type="GO" id="GO:0140359">
    <property type="term" value="F:ABC-type transporter activity"/>
    <property type="evidence" value="ECO:0007669"/>
    <property type="project" value="InterPro"/>
</dbReference>
<dbReference type="Pfam" id="PF00005">
    <property type="entry name" value="ABC_tran"/>
    <property type="match status" value="1"/>
</dbReference>
<comment type="caution">
    <text evidence="3">The sequence shown here is derived from an EMBL/GenBank/DDBJ whole genome shotgun (WGS) entry which is preliminary data.</text>
</comment>
<dbReference type="InterPro" id="IPR027417">
    <property type="entry name" value="P-loop_NTPase"/>
</dbReference>
<dbReference type="InterPro" id="IPR003439">
    <property type="entry name" value="ABC_transporter-like_ATP-bd"/>
</dbReference>
<evidence type="ECO:0000259" key="2">
    <source>
        <dbReference type="Pfam" id="PF00005"/>
    </source>
</evidence>
<dbReference type="EMBL" id="VAHF01000011">
    <property type="protein sequence ID" value="TXG50280.1"/>
    <property type="molecule type" value="Genomic_DNA"/>
</dbReference>
<dbReference type="AlphaFoldDB" id="A0A5C7GZR8"/>
<dbReference type="GO" id="GO:0016020">
    <property type="term" value="C:membrane"/>
    <property type="evidence" value="ECO:0007669"/>
    <property type="project" value="InterPro"/>
</dbReference>
<evidence type="ECO:0000313" key="4">
    <source>
        <dbReference type="Proteomes" id="UP000323000"/>
    </source>
</evidence>
<dbReference type="SUPFAM" id="SSF52540">
    <property type="entry name" value="P-loop containing nucleoside triphosphate hydrolases"/>
    <property type="match status" value="1"/>
</dbReference>
<reference evidence="4" key="1">
    <citation type="journal article" date="2019" name="Gigascience">
        <title>De novo genome assembly of the endangered Acer yangbiense, a plant species with extremely small populations endemic to Yunnan Province, China.</title>
        <authorList>
            <person name="Yang J."/>
            <person name="Wariss H.M."/>
            <person name="Tao L."/>
            <person name="Zhang R."/>
            <person name="Yun Q."/>
            <person name="Hollingsworth P."/>
            <person name="Dao Z."/>
            <person name="Luo G."/>
            <person name="Guo H."/>
            <person name="Ma Y."/>
            <person name="Sun W."/>
        </authorList>
    </citation>
    <scope>NUCLEOTIDE SEQUENCE [LARGE SCALE GENOMIC DNA]</scope>
    <source>
        <strain evidence="4">cv. Malutang</strain>
    </source>
</reference>
<dbReference type="PANTHER" id="PTHR19229">
    <property type="entry name" value="ATP-BINDING CASSETTE TRANSPORTER SUBFAMILY A ABCA"/>
    <property type="match status" value="1"/>
</dbReference>
<dbReference type="PANTHER" id="PTHR19229:SF205">
    <property type="entry name" value="ABC TRANSPORTER A FAMILY MEMBER 1-RELATED"/>
    <property type="match status" value="1"/>
</dbReference>
<dbReference type="GO" id="GO:0005524">
    <property type="term" value="F:ATP binding"/>
    <property type="evidence" value="ECO:0007669"/>
    <property type="project" value="InterPro"/>
</dbReference>
<comment type="similarity">
    <text evidence="1">Belongs to the ABC transporter superfamily. ABCA family. CPR flippase (TC 3.A.1.211) subfamily.</text>
</comment>
<protein>
    <recommendedName>
        <fullName evidence="2">ABC transporter domain-containing protein</fullName>
    </recommendedName>
</protein>
<dbReference type="OrthoDB" id="10255969at2759"/>
<keyword evidence="4" id="KW-1185">Reference proteome</keyword>
<evidence type="ECO:0000313" key="3">
    <source>
        <dbReference type="EMBL" id="TXG50280.1"/>
    </source>
</evidence>
<dbReference type="Proteomes" id="UP000323000">
    <property type="component" value="Chromosome 11"/>
</dbReference>
<evidence type="ECO:0000256" key="1">
    <source>
        <dbReference type="ARBA" id="ARBA00008526"/>
    </source>
</evidence>
<dbReference type="GO" id="GO:0016887">
    <property type="term" value="F:ATP hydrolysis activity"/>
    <property type="evidence" value="ECO:0007669"/>
    <property type="project" value="InterPro"/>
</dbReference>
<feature type="domain" description="ABC transporter" evidence="2">
    <location>
        <begin position="220"/>
        <end position="357"/>
    </location>
</feature>
<gene>
    <name evidence="3" type="ORF">EZV62_022804</name>
</gene>
<name>A0A5C7GZR8_9ROSI</name>
<sequence>MSIHKARGSRSASRLLATVDFLLNLRSKFHCKSSKIKFAKKPCFDFLWTSGGGGNQMRIQKIVDGIMNNNPGRKIHPHKVKSFKTKGEVNNWFIKNPLSSPGAQHFEERNASVIGYGIQASTTQTQLDDFLESMGLALSDNHLNDVYNWLMATFVLWFMLTIYFDNVTPNAPGVRKLIFYHVIPGYWTGRGGNKAEECGCCCTDSVSALEHVTPDDEDDLWMNVDKDRLFCLLGPNGVGKTTSISCLTGITPVTAVDAFVYGDSIRSSTGLSNIRRIIGVCPQFDILWDELSGREHLHLFASIKGLLPASIKSVAENSLAEVRLNEAAKVRAGMKRCLSVAIALIGHPKLIILDEPIPLGARFVGIPGTETAENPRGIMVDVYWETDDSGDLHIAGHSPEC</sequence>
<dbReference type="Gene3D" id="3.40.50.300">
    <property type="entry name" value="P-loop containing nucleotide triphosphate hydrolases"/>
    <property type="match status" value="1"/>
</dbReference>
<dbReference type="GO" id="GO:0005319">
    <property type="term" value="F:lipid transporter activity"/>
    <property type="evidence" value="ECO:0007669"/>
    <property type="project" value="TreeGrafter"/>
</dbReference>